<dbReference type="PANTHER" id="PTHR23028">
    <property type="entry name" value="ACETYLTRANSFERASE"/>
    <property type="match status" value="1"/>
</dbReference>
<sequence>MQQRLPGLDALRGIAAVVVVLFHLGLPIHGAHLAVDFFVMLSGFVMARTYEQRLQEGSLGAGAFLRARYKRLWGWMALGTTMGLLAALGEYGWSGDLGLAWLLMLAMVPALHLPATPYLLNLPLWSIVYELVANAAHALGLARLGKAGLAGAALACALALAAIIATAGFPRGGFAEYHWLVLPRIGLAYVLGVLCYRLWGDAPPVAVPFTLAAMALPAYVVAVWLVPWDFAPLAFVLLLAPLMLFGGMQARFASPRALELAGLLGAVSFPLYALHYPAIRLLRFDWGWAVLAAVGAAIWWRYRGGRLPAFALLPFKRGSVAYR</sequence>
<keyword evidence="3" id="KW-0808">Transferase</keyword>
<feature type="transmembrane region" description="Helical" evidence="1">
    <location>
        <begin position="285"/>
        <end position="302"/>
    </location>
</feature>
<dbReference type="Pfam" id="PF01757">
    <property type="entry name" value="Acyl_transf_3"/>
    <property type="match status" value="1"/>
</dbReference>
<dbReference type="InterPro" id="IPR050879">
    <property type="entry name" value="Acyltransferase_3"/>
</dbReference>
<comment type="caution">
    <text evidence="3">The sequence shown here is derived from an EMBL/GenBank/DDBJ whole genome shotgun (WGS) entry which is preliminary data.</text>
</comment>
<dbReference type="RefSeq" id="WP_341674614.1">
    <property type="nucleotide sequence ID" value="NZ_JBBYHV010000002.1"/>
</dbReference>
<dbReference type="Proteomes" id="UP001497045">
    <property type="component" value="Unassembled WGS sequence"/>
</dbReference>
<feature type="domain" description="Acyltransferase 3" evidence="2">
    <location>
        <begin position="6"/>
        <end position="283"/>
    </location>
</feature>
<dbReference type="GO" id="GO:0016746">
    <property type="term" value="F:acyltransferase activity"/>
    <property type="evidence" value="ECO:0007669"/>
    <property type="project" value="UniProtKB-KW"/>
</dbReference>
<dbReference type="EMBL" id="JBBYHV010000002">
    <property type="protein sequence ID" value="MEL1252079.1"/>
    <property type="molecule type" value="Genomic_DNA"/>
</dbReference>
<gene>
    <name evidence="3" type="ORF">AAEO60_15485</name>
</gene>
<name>A0ABU9II02_9SPHN</name>
<feature type="transmembrane region" description="Helical" evidence="1">
    <location>
        <begin position="99"/>
        <end position="120"/>
    </location>
</feature>
<feature type="transmembrane region" description="Helical" evidence="1">
    <location>
        <begin position="230"/>
        <end position="248"/>
    </location>
</feature>
<evidence type="ECO:0000313" key="3">
    <source>
        <dbReference type="EMBL" id="MEL1252079.1"/>
    </source>
</evidence>
<feature type="transmembrane region" description="Helical" evidence="1">
    <location>
        <begin position="206"/>
        <end position="224"/>
    </location>
</feature>
<feature type="transmembrane region" description="Helical" evidence="1">
    <location>
        <begin position="147"/>
        <end position="169"/>
    </location>
</feature>
<evidence type="ECO:0000256" key="1">
    <source>
        <dbReference type="SAM" id="Phobius"/>
    </source>
</evidence>
<evidence type="ECO:0000259" key="2">
    <source>
        <dbReference type="Pfam" id="PF01757"/>
    </source>
</evidence>
<organism evidence="3 4">
    <name type="scientific">Aurantiacibacter gilvus</name>
    <dbReference type="NCBI Taxonomy" id="3139141"/>
    <lineage>
        <taxon>Bacteria</taxon>
        <taxon>Pseudomonadati</taxon>
        <taxon>Pseudomonadota</taxon>
        <taxon>Alphaproteobacteria</taxon>
        <taxon>Sphingomonadales</taxon>
        <taxon>Erythrobacteraceae</taxon>
        <taxon>Aurantiacibacter</taxon>
    </lineage>
</organism>
<feature type="transmembrane region" description="Helical" evidence="1">
    <location>
        <begin position="260"/>
        <end position="279"/>
    </location>
</feature>
<feature type="transmembrane region" description="Helical" evidence="1">
    <location>
        <begin position="7"/>
        <end position="26"/>
    </location>
</feature>
<dbReference type="InterPro" id="IPR002656">
    <property type="entry name" value="Acyl_transf_3_dom"/>
</dbReference>
<keyword evidence="1" id="KW-0472">Membrane</keyword>
<keyword evidence="1" id="KW-0812">Transmembrane</keyword>
<feature type="transmembrane region" description="Helical" evidence="1">
    <location>
        <begin position="181"/>
        <end position="199"/>
    </location>
</feature>
<dbReference type="EC" id="2.3.-.-" evidence="3"/>
<keyword evidence="1" id="KW-1133">Transmembrane helix</keyword>
<accession>A0ABU9II02</accession>
<dbReference type="PANTHER" id="PTHR23028:SF134">
    <property type="entry name" value="PUTATIVE (AFU_ORTHOLOGUE AFUA_4G08520)-RELATED"/>
    <property type="match status" value="1"/>
</dbReference>
<protein>
    <submittedName>
        <fullName evidence="3">Acyltransferase</fullName>
        <ecNumber evidence="3">2.3.-.-</ecNumber>
    </submittedName>
</protein>
<evidence type="ECO:0000313" key="4">
    <source>
        <dbReference type="Proteomes" id="UP001497045"/>
    </source>
</evidence>
<keyword evidence="3" id="KW-0012">Acyltransferase</keyword>
<reference evidence="3 4" key="1">
    <citation type="submission" date="2024-04" db="EMBL/GenBank/DDBJ databases">
        <title>Aurantiacibacter sp. DGU6 16S ribosomal RNA gene Genome sequencing and assembly.</title>
        <authorList>
            <person name="Park S."/>
        </authorList>
    </citation>
    <scope>NUCLEOTIDE SEQUENCE [LARGE SCALE GENOMIC DNA]</scope>
    <source>
        <strain evidence="3 4">DGU6</strain>
    </source>
</reference>
<keyword evidence="4" id="KW-1185">Reference proteome</keyword>
<proteinExistence type="predicted"/>
<feature type="transmembrane region" description="Helical" evidence="1">
    <location>
        <begin position="72"/>
        <end position="93"/>
    </location>
</feature>